<dbReference type="Gene3D" id="4.10.280.10">
    <property type="entry name" value="Helix-loop-helix DNA-binding domain"/>
    <property type="match status" value="1"/>
</dbReference>
<dbReference type="InterPro" id="IPR036638">
    <property type="entry name" value="HLH_DNA-bd_sf"/>
</dbReference>
<protein>
    <submittedName>
        <fullName evidence="3">LAQU0S03e07030g1_1</fullName>
    </submittedName>
</protein>
<feature type="compositionally biased region" description="Low complexity" evidence="1">
    <location>
        <begin position="1"/>
        <end position="16"/>
    </location>
</feature>
<dbReference type="Pfam" id="PF00010">
    <property type="entry name" value="HLH"/>
    <property type="match status" value="1"/>
</dbReference>
<dbReference type="PROSITE" id="PS50888">
    <property type="entry name" value="BHLH"/>
    <property type="match status" value="1"/>
</dbReference>
<feature type="domain" description="BHLH" evidence="2">
    <location>
        <begin position="16"/>
        <end position="107"/>
    </location>
</feature>
<feature type="region of interest" description="Disordered" evidence="1">
    <location>
        <begin position="1"/>
        <end position="36"/>
    </location>
</feature>
<evidence type="ECO:0000256" key="1">
    <source>
        <dbReference type="SAM" id="MobiDB-lite"/>
    </source>
</evidence>
<dbReference type="AlphaFoldDB" id="A0A0P1KPB5"/>
<reference evidence="4" key="1">
    <citation type="submission" date="2015-10" db="EMBL/GenBank/DDBJ databases">
        <authorList>
            <person name="Devillers H."/>
        </authorList>
    </citation>
    <scope>NUCLEOTIDE SEQUENCE [LARGE SCALE GENOMIC DNA]</scope>
</reference>
<dbReference type="InterPro" id="IPR011598">
    <property type="entry name" value="bHLH_dom"/>
</dbReference>
<keyword evidence="4" id="KW-1185">Reference proteome</keyword>
<evidence type="ECO:0000313" key="4">
    <source>
        <dbReference type="Proteomes" id="UP000236544"/>
    </source>
</evidence>
<sequence length="183" mass="19858">MSSLPRSNSVSSSVPSTAGTTMENDKKRRGNINDKIQQLLSMIPPEYFQDYYRRSDSIDYENNQMTPGGSVLSSAGMSSKNKGTGTKDGKPNKGQILTQAVEYISKLQNQVDARNREEVELILRVKELSKKTGVAIDDINLENTSAEVALAKIGVGPLAGVPEGCYGSGNQKSSSADYERCEE</sequence>
<accession>A0A0P1KPB5</accession>
<dbReference type="OrthoDB" id="690068at2759"/>
<dbReference type="SUPFAM" id="SSF47459">
    <property type="entry name" value="HLH, helix-loop-helix DNA-binding domain"/>
    <property type="match status" value="1"/>
</dbReference>
<dbReference type="GO" id="GO:0046983">
    <property type="term" value="F:protein dimerization activity"/>
    <property type="evidence" value="ECO:0007669"/>
    <property type="project" value="InterPro"/>
</dbReference>
<gene>
    <name evidence="3" type="ORF">LAQU0_S03e07030g</name>
</gene>
<proteinExistence type="predicted"/>
<evidence type="ECO:0000313" key="3">
    <source>
        <dbReference type="EMBL" id="CUS21631.1"/>
    </source>
</evidence>
<feature type="region of interest" description="Disordered" evidence="1">
    <location>
        <begin position="164"/>
        <end position="183"/>
    </location>
</feature>
<evidence type="ECO:0000259" key="2">
    <source>
        <dbReference type="PROSITE" id="PS50888"/>
    </source>
</evidence>
<dbReference type="CDD" id="cd11387">
    <property type="entry name" value="bHLHzip_USF_MITF"/>
    <property type="match status" value="1"/>
</dbReference>
<name>A0A0P1KPB5_9SACH</name>
<dbReference type="SMART" id="SM00353">
    <property type="entry name" value="HLH"/>
    <property type="match status" value="1"/>
</dbReference>
<dbReference type="EMBL" id="LN890565">
    <property type="protein sequence ID" value="CUS21631.1"/>
    <property type="molecule type" value="Genomic_DNA"/>
</dbReference>
<dbReference type="Proteomes" id="UP000236544">
    <property type="component" value="Unassembled WGS sequence"/>
</dbReference>
<feature type="compositionally biased region" description="Polar residues" evidence="1">
    <location>
        <begin position="60"/>
        <end position="84"/>
    </location>
</feature>
<feature type="region of interest" description="Disordered" evidence="1">
    <location>
        <begin position="59"/>
        <end position="94"/>
    </location>
</feature>
<organism evidence="3 4">
    <name type="scientific">Lachancea quebecensis</name>
    <dbReference type="NCBI Taxonomy" id="1654605"/>
    <lineage>
        <taxon>Eukaryota</taxon>
        <taxon>Fungi</taxon>
        <taxon>Dikarya</taxon>
        <taxon>Ascomycota</taxon>
        <taxon>Saccharomycotina</taxon>
        <taxon>Saccharomycetes</taxon>
        <taxon>Saccharomycetales</taxon>
        <taxon>Saccharomycetaceae</taxon>
        <taxon>Lachancea</taxon>
    </lineage>
</organism>